<comment type="caution">
    <text evidence="1">The sequence shown here is derived from an EMBL/GenBank/DDBJ whole genome shotgun (WGS) entry which is preliminary data.</text>
</comment>
<keyword evidence="2" id="KW-1185">Reference proteome</keyword>
<dbReference type="Proteomes" id="UP001234178">
    <property type="component" value="Unassembled WGS sequence"/>
</dbReference>
<accession>A0ABQ9Z426</accession>
<dbReference type="EMBL" id="JAOYFB010000002">
    <property type="protein sequence ID" value="KAK4007637.1"/>
    <property type="molecule type" value="Genomic_DNA"/>
</dbReference>
<evidence type="ECO:0000313" key="1">
    <source>
        <dbReference type="EMBL" id="KAK4007637.1"/>
    </source>
</evidence>
<sequence>MISITSSSLSFTGMSRIAAATFQPTGLMSWSAETDFTGLSCDQKESARRDFLPPILYRRNYPIWRKAIRNQETLCRHAGRRTPEGNPPGQH</sequence>
<reference evidence="1 2" key="1">
    <citation type="journal article" date="2023" name="Nucleic Acids Res.">
        <title>The hologenome of Daphnia magna reveals possible DNA methylation and microbiome-mediated evolution of the host genome.</title>
        <authorList>
            <person name="Chaturvedi A."/>
            <person name="Li X."/>
            <person name="Dhandapani V."/>
            <person name="Marshall H."/>
            <person name="Kissane S."/>
            <person name="Cuenca-Cambronero M."/>
            <person name="Asole G."/>
            <person name="Calvet F."/>
            <person name="Ruiz-Romero M."/>
            <person name="Marangio P."/>
            <person name="Guigo R."/>
            <person name="Rago D."/>
            <person name="Mirbahai L."/>
            <person name="Eastwood N."/>
            <person name="Colbourne J.K."/>
            <person name="Zhou J."/>
            <person name="Mallon E."/>
            <person name="Orsini L."/>
        </authorList>
    </citation>
    <scope>NUCLEOTIDE SEQUENCE [LARGE SCALE GENOMIC DNA]</scope>
    <source>
        <strain evidence="1">LRV0_1</strain>
    </source>
</reference>
<evidence type="ECO:0000313" key="2">
    <source>
        <dbReference type="Proteomes" id="UP001234178"/>
    </source>
</evidence>
<proteinExistence type="predicted"/>
<name>A0ABQ9Z426_9CRUS</name>
<gene>
    <name evidence="1" type="ORF">OUZ56_012791</name>
</gene>
<protein>
    <submittedName>
        <fullName evidence="1">Uncharacterized protein</fullName>
    </submittedName>
</protein>
<organism evidence="1 2">
    <name type="scientific">Daphnia magna</name>
    <dbReference type="NCBI Taxonomy" id="35525"/>
    <lineage>
        <taxon>Eukaryota</taxon>
        <taxon>Metazoa</taxon>
        <taxon>Ecdysozoa</taxon>
        <taxon>Arthropoda</taxon>
        <taxon>Crustacea</taxon>
        <taxon>Branchiopoda</taxon>
        <taxon>Diplostraca</taxon>
        <taxon>Cladocera</taxon>
        <taxon>Anomopoda</taxon>
        <taxon>Daphniidae</taxon>
        <taxon>Daphnia</taxon>
    </lineage>
</organism>